<dbReference type="Pfam" id="PF00680">
    <property type="entry name" value="RdRP_1"/>
    <property type="match status" value="1"/>
</dbReference>
<dbReference type="Proteomes" id="UP001152759">
    <property type="component" value="Chromosome 2"/>
</dbReference>
<gene>
    <name evidence="2" type="ORF">BEMITA_LOCUS4669</name>
</gene>
<dbReference type="InterPro" id="IPR001205">
    <property type="entry name" value="RNA-dir_pol_C"/>
</dbReference>
<dbReference type="GO" id="GO:0006351">
    <property type="term" value="P:DNA-templated transcription"/>
    <property type="evidence" value="ECO:0007669"/>
    <property type="project" value="InterPro"/>
</dbReference>
<name>A0A9P0A4B5_BEMTA</name>
<reference evidence="2" key="1">
    <citation type="submission" date="2021-12" db="EMBL/GenBank/DDBJ databases">
        <authorList>
            <person name="King R."/>
        </authorList>
    </citation>
    <scope>NUCLEOTIDE SEQUENCE</scope>
</reference>
<accession>A0A9P0A4B5</accession>
<evidence type="ECO:0000313" key="3">
    <source>
        <dbReference type="Proteomes" id="UP001152759"/>
    </source>
</evidence>
<organism evidence="2 3">
    <name type="scientific">Bemisia tabaci</name>
    <name type="common">Sweetpotato whitefly</name>
    <name type="synonym">Aleurodes tabaci</name>
    <dbReference type="NCBI Taxonomy" id="7038"/>
    <lineage>
        <taxon>Eukaryota</taxon>
        <taxon>Metazoa</taxon>
        <taxon>Ecdysozoa</taxon>
        <taxon>Arthropoda</taxon>
        <taxon>Hexapoda</taxon>
        <taxon>Insecta</taxon>
        <taxon>Pterygota</taxon>
        <taxon>Neoptera</taxon>
        <taxon>Paraneoptera</taxon>
        <taxon>Hemiptera</taxon>
        <taxon>Sternorrhyncha</taxon>
        <taxon>Aleyrodoidea</taxon>
        <taxon>Aleyrodidae</taxon>
        <taxon>Aleyrodinae</taxon>
        <taxon>Bemisia</taxon>
    </lineage>
</organism>
<dbReference type="InterPro" id="IPR043502">
    <property type="entry name" value="DNA/RNA_pol_sf"/>
</dbReference>
<proteinExistence type="predicted"/>
<dbReference type="GO" id="GO:0003968">
    <property type="term" value="F:RNA-directed RNA polymerase activity"/>
    <property type="evidence" value="ECO:0007669"/>
    <property type="project" value="InterPro"/>
</dbReference>
<dbReference type="GO" id="GO:0003723">
    <property type="term" value="F:RNA binding"/>
    <property type="evidence" value="ECO:0007669"/>
    <property type="project" value="InterPro"/>
</dbReference>
<feature type="domain" description="RNA-directed RNA polymerase C-terminal" evidence="1">
    <location>
        <begin position="8"/>
        <end position="222"/>
    </location>
</feature>
<dbReference type="GO" id="GO:0071897">
    <property type="term" value="P:DNA biosynthetic process"/>
    <property type="evidence" value="ECO:0007669"/>
    <property type="project" value="UniProtKB-ARBA"/>
</dbReference>
<dbReference type="AlphaFoldDB" id="A0A9P0A4B5"/>
<evidence type="ECO:0000259" key="1">
    <source>
        <dbReference type="Pfam" id="PF00680"/>
    </source>
</evidence>
<dbReference type="SUPFAM" id="SSF56672">
    <property type="entry name" value="DNA/RNA polymerases"/>
    <property type="match status" value="1"/>
</dbReference>
<evidence type="ECO:0000313" key="2">
    <source>
        <dbReference type="EMBL" id="CAH0385445.1"/>
    </source>
</evidence>
<protein>
    <recommendedName>
        <fullName evidence="1">RNA-directed RNA polymerase C-terminal domain-containing protein</fullName>
    </recommendedName>
</protein>
<dbReference type="EMBL" id="OU963863">
    <property type="protein sequence ID" value="CAH0385445.1"/>
    <property type="molecule type" value="Genomic_DNA"/>
</dbReference>
<keyword evidence="3" id="KW-1185">Reference proteome</keyword>
<sequence>MRLAEYNSGMYREELHYKSLYNYDRPLEEDDIFSRNLLNHPSFKRALNRCVEEFSHIRVSPIQSDHLDDVKWQGCSAAGYGYIGKKRDNYLAARRNASRALYDFDKYREKYRFVPDKAYARCQLTERLNPKVWHIWGRPFHSILIEGCIASPIIDALLLEESPIFLGRDLHKDMPYSIIKMLEQANYAYCLDFSKFDAHLSRGLIDAAWQIVKTICPPKTESDFLCYEYAEYFFIKCNTFLAILVEPFLDLNPK</sequence>